<feature type="signal peptide" evidence="15">
    <location>
        <begin position="1"/>
        <end position="18"/>
    </location>
</feature>
<sequence length="790" mass="83774">MFTSPLLLVSSLVAGAFAAARTEAPSGAIVVGEGGDFSSIQEAVNSASSDSVIFVKPGTYEEQVLIPDSVGALTIYGYTEDDQDYSKNQVTLTHSLGADEAGNNDSSGTLRAKNSGLKVYNINVANSRGKGVQAIALSAYGDEQGYYGCQFTGYQDTILTNEGKHYFHGSYIEGATDFIFGQESVAWFEQCDIGIVGKGYITASGRDSAENPSYYVINKSVVKAAGAGDGETYLGRPWREYARVVFQNTELGSVVNSAGWSAWGDNPTGNVEYGEFGNTGAGAGAEGDRVSFSKQLSAAVSIDEILGSTSWIDSSYVSGTGSSEQPSSDDSSSETEEPATAAPTTAAEVVEPVADEQTSAAAAVPTSADEVVDPVPVEATSAQEVSEPAVTQPAENNNGGNNWWNGAQPTWNWGGFPQMDRQNPTTLQTLVRQTETAEVNTAEPEEVNTAEAEVSTPVSEAPVEVPTEAEEVEEPVASAPVASASAVPASSDDDCSGTPDGFASLNGGTTGGKGGEVVIVSTQEDLEKYAGSEGKYVIKVKGTITITPKGKEVEVKSDKTIVGIGADAEINEGGFIVKSQRNIIFRNLKIGNTYVEGDEEGKTQDFDGIQMDTCENIWIDHVHLEKGGDGLIDSRKDTTFLTVSWTILRNHNKAFGIGWTDNVVTEMTIHHNYFDETTQRNPSVDNVKHAHLYNNYLVGQTSYGHYARGSTEMRLENCYFENVKNPITADDTAKLNESGSVFKGTSGTTAENTGDVFDPKEFYEYTADAAEDVPSIVGEGAGRQASICPA</sequence>
<evidence type="ECO:0000256" key="8">
    <source>
        <dbReference type="ARBA" id="ARBA00022801"/>
    </source>
</evidence>
<dbReference type="Pfam" id="PF01095">
    <property type="entry name" value="Pectinesterase"/>
    <property type="match status" value="1"/>
</dbReference>
<dbReference type="GO" id="GO:0030599">
    <property type="term" value="F:pectinesterase activity"/>
    <property type="evidence" value="ECO:0007669"/>
    <property type="project" value="UniProtKB-EC"/>
</dbReference>
<dbReference type="PANTHER" id="PTHR31321">
    <property type="entry name" value="ACYL-COA THIOESTER HYDROLASE YBHC-RELATED"/>
    <property type="match status" value="1"/>
</dbReference>
<keyword evidence="10 13" id="KW-0456">Lyase</keyword>
<feature type="chain" id="PRO_5019531214" description="pectinesterase" evidence="15">
    <location>
        <begin position="19"/>
        <end position="790"/>
    </location>
</feature>
<evidence type="ECO:0000256" key="7">
    <source>
        <dbReference type="ARBA" id="ARBA00022729"/>
    </source>
</evidence>
<evidence type="ECO:0000256" key="5">
    <source>
        <dbReference type="ARBA" id="ARBA00013229"/>
    </source>
</evidence>
<evidence type="ECO:0000256" key="12">
    <source>
        <dbReference type="PROSITE-ProRule" id="PRU10040"/>
    </source>
</evidence>
<dbReference type="EC" id="3.1.1.11" evidence="5"/>
<dbReference type="Pfam" id="PF00544">
    <property type="entry name" value="Pectate_lyase_4"/>
    <property type="match status" value="1"/>
</dbReference>
<dbReference type="SMART" id="SM00656">
    <property type="entry name" value="Amb_all"/>
    <property type="match status" value="1"/>
</dbReference>
<dbReference type="GO" id="GO:0045490">
    <property type="term" value="P:pectin catabolic process"/>
    <property type="evidence" value="ECO:0007669"/>
    <property type="project" value="UniProtKB-UniPathway"/>
</dbReference>
<name>A0A428TMU8_9HYPO</name>
<keyword evidence="13" id="KW-0119">Carbohydrate metabolism</keyword>
<dbReference type="PANTHER" id="PTHR31321:SF127">
    <property type="entry name" value="PECTINESTERASE"/>
    <property type="match status" value="1"/>
</dbReference>
<dbReference type="GO" id="GO:0005576">
    <property type="term" value="C:extracellular region"/>
    <property type="evidence" value="ECO:0007669"/>
    <property type="project" value="UniProtKB-SubCell"/>
</dbReference>
<comment type="similarity">
    <text evidence="3">Belongs to the pectinesterase family.</text>
</comment>
<accession>A0A428TMU8</accession>
<feature type="region of interest" description="Disordered" evidence="14">
    <location>
        <begin position="436"/>
        <end position="513"/>
    </location>
</feature>
<protein>
    <recommendedName>
        <fullName evidence="5">pectinesterase</fullName>
        <ecNumber evidence="5">3.1.1.11</ecNumber>
    </recommendedName>
</protein>
<keyword evidence="8" id="KW-0378">Hydrolase</keyword>
<evidence type="ECO:0000256" key="9">
    <source>
        <dbReference type="ARBA" id="ARBA00023085"/>
    </source>
</evidence>
<organism evidence="17 18">
    <name type="scientific">Fusarium oligoseptatum</name>
    <dbReference type="NCBI Taxonomy" id="2604345"/>
    <lineage>
        <taxon>Eukaryota</taxon>
        <taxon>Fungi</taxon>
        <taxon>Dikarya</taxon>
        <taxon>Ascomycota</taxon>
        <taxon>Pezizomycotina</taxon>
        <taxon>Sordariomycetes</taxon>
        <taxon>Hypocreomycetidae</taxon>
        <taxon>Hypocreales</taxon>
        <taxon>Nectriaceae</taxon>
        <taxon>Fusarium</taxon>
        <taxon>Fusarium solani species complex</taxon>
    </lineage>
</organism>
<dbReference type="UniPathway" id="UPA00545">
    <property type="reaction ID" value="UER00823"/>
</dbReference>
<comment type="pathway">
    <text evidence="2">Glycan metabolism; pectin degradation; 2-dehydro-3-deoxy-D-gluconate from pectin: step 1/5.</text>
</comment>
<dbReference type="InterPro" id="IPR002022">
    <property type="entry name" value="Pec_lyase"/>
</dbReference>
<dbReference type="SUPFAM" id="SSF51126">
    <property type="entry name" value="Pectin lyase-like"/>
    <property type="match status" value="2"/>
</dbReference>
<dbReference type="PROSITE" id="PS00503">
    <property type="entry name" value="PECTINESTERASE_2"/>
    <property type="match status" value="1"/>
</dbReference>
<keyword evidence="6 13" id="KW-0964">Secreted</keyword>
<dbReference type="GO" id="GO:0042545">
    <property type="term" value="P:cell wall modification"/>
    <property type="evidence" value="ECO:0007669"/>
    <property type="project" value="InterPro"/>
</dbReference>
<dbReference type="GO" id="GO:0016829">
    <property type="term" value="F:lyase activity"/>
    <property type="evidence" value="ECO:0007669"/>
    <property type="project" value="UniProtKB-KW"/>
</dbReference>
<evidence type="ECO:0000313" key="18">
    <source>
        <dbReference type="Proteomes" id="UP000287144"/>
    </source>
</evidence>
<comment type="subcellular location">
    <subcellularLocation>
        <location evidence="1 13">Secreted</location>
    </subcellularLocation>
</comment>
<feature type="domain" description="Pectate lyase" evidence="16">
    <location>
        <begin position="516"/>
        <end position="726"/>
    </location>
</feature>
<dbReference type="STRING" id="1325735.A0A428TMU8"/>
<feature type="active site" evidence="12">
    <location>
        <position position="177"/>
    </location>
</feature>
<proteinExistence type="inferred from homology"/>
<evidence type="ECO:0000256" key="1">
    <source>
        <dbReference type="ARBA" id="ARBA00004613"/>
    </source>
</evidence>
<evidence type="ECO:0000256" key="4">
    <source>
        <dbReference type="ARBA" id="ARBA00010980"/>
    </source>
</evidence>
<reference evidence="17 18" key="1">
    <citation type="submission" date="2017-06" db="EMBL/GenBank/DDBJ databases">
        <title>Comparative genomic analysis of Ambrosia Fusariam Clade fungi.</title>
        <authorList>
            <person name="Stajich J.E."/>
            <person name="Carrillo J."/>
            <person name="Kijimoto T."/>
            <person name="Eskalen A."/>
            <person name="O'Donnell K."/>
            <person name="Kasson M."/>
        </authorList>
    </citation>
    <scope>NUCLEOTIDE SEQUENCE [LARGE SCALE GENOMIC DNA]</scope>
    <source>
        <strain evidence="17 18">NRRL62579</strain>
    </source>
</reference>
<feature type="compositionally biased region" description="Low complexity" evidence="14">
    <location>
        <begin position="453"/>
        <end position="466"/>
    </location>
</feature>
<dbReference type="InterPro" id="IPR000070">
    <property type="entry name" value="Pectinesterase_cat"/>
</dbReference>
<dbReference type="InterPro" id="IPR011050">
    <property type="entry name" value="Pectin_lyase_fold/virulence"/>
</dbReference>
<comment type="caution">
    <text evidence="17">The sequence shown here is derived from an EMBL/GenBank/DDBJ whole genome shotgun (WGS) entry which is preliminary data.</text>
</comment>
<dbReference type="Proteomes" id="UP000287144">
    <property type="component" value="Unassembled WGS sequence"/>
</dbReference>
<feature type="region of interest" description="Disordered" evidence="14">
    <location>
        <begin position="381"/>
        <end position="401"/>
    </location>
</feature>
<feature type="compositionally biased region" description="Low complexity" evidence="14">
    <location>
        <begin position="475"/>
        <end position="490"/>
    </location>
</feature>
<gene>
    <name evidence="17" type="ORF">CEP52_007478</name>
</gene>
<evidence type="ECO:0000256" key="13">
    <source>
        <dbReference type="RuleBase" id="RU361173"/>
    </source>
</evidence>
<keyword evidence="7 15" id="KW-0732">Signal</keyword>
<comment type="similarity">
    <text evidence="4 13">Belongs to the polysaccharide lyase 1 family.</text>
</comment>
<evidence type="ECO:0000256" key="11">
    <source>
        <dbReference type="ARBA" id="ARBA00047928"/>
    </source>
</evidence>
<evidence type="ECO:0000256" key="14">
    <source>
        <dbReference type="SAM" id="MobiDB-lite"/>
    </source>
</evidence>
<evidence type="ECO:0000259" key="16">
    <source>
        <dbReference type="SMART" id="SM00656"/>
    </source>
</evidence>
<dbReference type="Gene3D" id="2.160.20.10">
    <property type="entry name" value="Single-stranded right-handed beta-helix, Pectin lyase-like"/>
    <property type="match status" value="2"/>
</dbReference>
<keyword evidence="13" id="KW-0624">Polysaccharide degradation</keyword>
<evidence type="ECO:0000256" key="3">
    <source>
        <dbReference type="ARBA" id="ARBA00008891"/>
    </source>
</evidence>
<dbReference type="InterPro" id="IPR012334">
    <property type="entry name" value="Pectin_lyas_fold"/>
</dbReference>
<evidence type="ECO:0000256" key="6">
    <source>
        <dbReference type="ARBA" id="ARBA00022525"/>
    </source>
</evidence>
<evidence type="ECO:0000313" key="17">
    <source>
        <dbReference type="EMBL" id="RSM03344.1"/>
    </source>
</evidence>
<dbReference type="FunFam" id="2.160.20.10:FF:000014">
    <property type="entry name" value="Pectinesterase"/>
    <property type="match status" value="1"/>
</dbReference>
<keyword evidence="18" id="KW-1185">Reference proteome</keyword>
<comment type="catalytic activity">
    <reaction evidence="11">
        <text>[(1-&gt;4)-alpha-D-galacturonosyl methyl ester](n) + n H2O = [(1-&gt;4)-alpha-D-galacturonosyl](n) + n methanol + n H(+)</text>
        <dbReference type="Rhea" id="RHEA:22380"/>
        <dbReference type="Rhea" id="RHEA-COMP:14570"/>
        <dbReference type="Rhea" id="RHEA-COMP:14573"/>
        <dbReference type="ChEBI" id="CHEBI:15377"/>
        <dbReference type="ChEBI" id="CHEBI:15378"/>
        <dbReference type="ChEBI" id="CHEBI:17790"/>
        <dbReference type="ChEBI" id="CHEBI:140522"/>
        <dbReference type="ChEBI" id="CHEBI:140523"/>
        <dbReference type="EC" id="3.1.1.11"/>
    </reaction>
</comment>
<feature type="region of interest" description="Disordered" evidence="14">
    <location>
        <begin position="317"/>
        <end position="346"/>
    </location>
</feature>
<dbReference type="AlphaFoldDB" id="A0A428TMU8"/>
<evidence type="ECO:0000256" key="2">
    <source>
        <dbReference type="ARBA" id="ARBA00005184"/>
    </source>
</evidence>
<dbReference type="InterPro" id="IPR033131">
    <property type="entry name" value="Pectinesterase_Asp_AS"/>
</dbReference>
<dbReference type="EMBL" id="NKCK01000068">
    <property type="protein sequence ID" value="RSM03344.1"/>
    <property type="molecule type" value="Genomic_DNA"/>
</dbReference>
<evidence type="ECO:0000256" key="15">
    <source>
        <dbReference type="SAM" id="SignalP"/>
    </source>
</evidence>
<keyword evidence="9" id="KW-0063">Aspartyl esterase</keyword>
<evidence type="ECO:0000256" key="10">
    <source>
        <dbReference type="ARBA" id="ARBA00023239"/>
    </source>
</evidence>